<dbReference type="STRING" id="546262.NEICINOT_03503"/>
<dbReference type="InterPro" id="IPR002549">
    <property type="entry name" value="AI-2E-like"/>
</dbReference>
<dbReference type="Proteomes" id="UP000003294">
    <property type="component" value="Unassembled WGS sequence"/>
</dbReference>
<evidence type="ECO:0000256" key="2">
    <source>
        <dbReference type="ARBA" id="ARBA00009773"/>
    </source>
</evidence>
<organism evidence="7 8">
    <name type="scientific">Neisseria cinerea ATCC 14685</name>
    <dbReference type="NCBI Taxonomy" id="546262"/>
    <lineage>
        <taxon>Bacteria</taxon>
        <taxon>Pseudomonadati</taxon>
        <taxon>Pseudomonadota</taxon>
        <taxon>Betaproteobacteria</taxon>
        <taxon>Neisseriales</taxon>
        <taxon>Neisseriaceae</taxon>
        <taxon>Neisseria</taxon>
    </lineage>
</organism>
<feature type="transmembrane region" description="Helical" evidence="6">
    <location>
        <begin position="317"/>
        <end position="350"/>
    </location>
</feature>
<accession>D0W1I0</accession>
<dbReference type="GO" id="GO:0016020">
    <property type="term" value="C:membrane"/>
    <property type="evidence" value="ECO:0007669"/>
    <property type="project" value="UniProtKB-SubCell"/>
</dbReference>
<evidence type="ECO:0008006" key="9">
    <source>
        <dbReference type="Google" id="ProtNLM"/>
    </source>
</evidence>
<dbReference type="Pfam" id="PF01594">
    <property type="entry name" value="AI-2E_transport"/>
    <property type="match status" value="1"/>
</dbReference>
<dbReference type="GO" id="GO:0055085">
    <property type="term" value="P:transmembrane transport"/>
    <property type="evidence" value="ECO:0007669"/>
    <property type="project" value="TreeGrafter"/>
</dbReference>
<evidence type="ECO:0000313" key="7">
    <source>
        <dbReference type="EMBL" id="EEZ72568.1"/>
    </source>
</evidence>
<feature type="transmembrane region" description="Helical" evidence="6">
    <location>
        <begin position="166"/>
        <end position="185"/>
    </location>
</feature>
<keyword evidence="3 6" id="KW-0812">Transmembrane</keyword>
<feature type="transmembrane region" description="Helical" evidence="6">
    <location>
        <begin position="225"/>
        <end position="244"/>
    </location>
</feature>
<keyword evidence="4 6" id="KW-1133">Transmembrane helix</keyword>
<comment type="caution">
    <text evidence="7">The sequence shown here is derived from an EMBL/GenBank/DDBJ whole genome shotgun (WGS) entry which is preliminary data.</text>
</comment>
<feature type="transmembrane region" description="Helical" evidence="6">
    <location>
        <begin position="43"/>
        <end position="60"/>
    </location>
</feature>
<feature type="transmembrane region" description="Helical" evidence="6">
    <location>
        <begin position="21"/>
        <end position="37"/>
    </location>
</feature>
<dbReference type="EMBL" id="ACDY02000002">
    <property type="protein sequence ID" value="EEZ72568.1"/>
    <property type="molecule type" value="Genomic_DNA"/>
</dbReference>
<evidence type="ECO:0000256" key="6">
    <source>
        <dbReference type="SAM" id="Phobius"/>
    </source>
</evidence>
<comment type="subcellular location">
    <subcellularLocation>
        <location evidence="1">Membrane</location>
        <topology evidence="1">Multi-pass membrane protein</topology>
    </subcellularLocation>
</comment>
<feature type="transmembrane region" description="Helical" evidence="6">
    <location>
        <begin position="285"/>
        <end position="305"/>
    </location>
</feature>
<name>D0W1I0_NEICI</name>
<evidence type="ECO:0000256" key="3">
    <source>
        <dbReference type="ARBA" id="ARBA00022692"/>
    </source>
</evidence>
<sequence>MMKMVSGRVVMYQKKKQSIKPWVGAGVFLTVLIWLAFALGDTLAPFAVAAVLAYVLDPLVEWLQKKGFNRAVASMTVMVFALLLLAALLLIIVPMLVGQFNSMVSRLPQLAGFMQNTLLPLLKDTVGSYVEIDQASVIAWLQAHTGELSNTLKAWFPVLMRQSSNIVSSIGNLMLLPLLLYYFLLDWQRWSCGISKLVPRRFADTYTRITGNLNEVLGEFLRGQLLVMLIMGLVYGLGLMLVGLDSGFAIGMVAGILVFVPYLGAFTGLLLATVAALLQFASWNGILAVWAVFAVGQFLESFFITPKIVGDRIGLSPFWVIFSLMAFGQLMGFVGMLAGLPLAAVTLVLLREGVQKYFASSFYLNR</sequence>
<protein>
    <recommendedName>
        <fullName evidence="9">ATP synthase F0, A subunit</fullName>
    </recommendedName>
</protein>
<evidence type="ECO:0000256" key="4">
    <source>
        <dbReference type="ARBA" id="ARBA00022989"/>
    </source>
</evidence>
<dbReference type="eggNOG" id="COG0628">
    <property type="taxonomic scope" value="Bacteria"/>
</dbReference>
<evidence type="ECO:0000256" key="5">
    <source>
        <dbReference type="ARBA" id="ARBA00023136"/>
    </source>
</evidence>
<evidence type="ECO:0000313" key="8">
    <source>
        <dbReference type="Proteomes" id="UP000003294"/>
    </source>
</evidence>
<feature type="transmembrane region" description="Helical" evidence="6">
    <location>
        <begin position="250"/>
        <end position="278"/>
    </location>
</feature>
<dbReference type="PANTHER" id="PTHR21716">
    <property type="entry name" value="TRANSMEMBRANE PROTEIN"/>
    <property type="match status" value="1"/>
</dbReference>
<keyword evidence="5 6" id="KW-0472">Membrane</keyword>
<dbReference type="AlphaFoldDB" id="D0W1I0"/>
<comment type="similarity">
    <text evidence="2">Belongs to the autoinducer-2 exporter (AI-2E) (TC 2.A.86) family.</text>
</comment>
<proteinExistence type="inferred from homology"/>
<gene>
    <name evidence="7" type="ORF">NEICINOT_03503</name>
</gene>
<dbReference type="PANTHER" id="PTHR21716:SF64">
    <property type="entry name" value="AI-2 TRANSPORT PROTEIN TQSA"/>
    <property type="match status" value="1"/>
</dbReference>
<evidence type="ECO:0000256" key="1">
    <source>
        <dbReference type="ARBA" id="ARBA00004141"/>
    </source>
</evidence>
<reference evidence="7 8" key="1">
    <citation type="submission" date="2009-10" db="EMBL/GenBank/DDBJ databases">
        <authorList>
            <person name="Weinstock G."/>
            <person name="Sodergren E."/>
            <person name="Clifton S."/>
            <person name="Fulton L."/>
            <person name="Fulton B."/>
            <person name="Courtney L."/>
            <person name="Fronick C."/>
            <person name="Harrison M."/>
            <person name="Strong C."/>
            <person name="Farmer C."/>
            <person name="Delahaunty K."/>
            <person name="Markovic C."/>
            <person name="Hall O."/>
            <person name="Minx P."/>
            <person name="Tomlinson C."/>
            <person name="Mitreva M."/>
            <person name="Nelson J."/>
            <person name="Hou S."/>
            <person name="Wollam A."/>
            <person name="Pepin K.H."/>
            <person name="Johnson M."/>
            <person name="Bhonagiri V."/>
            <person name="Nash W.E."/>
            <person name="Warren W."/>
            <person name="Chinwalla A."/>
            <person name="Mardis E.R."/>
            <person name="Wilson R.K."/>
        </authorList>
    </citation>
    <scope>NUCLEOTIDE SEQUENCE [LARGE SCALE GENOMIC DNA]</scope>
    <source>
        <strain evidence="7 8">ATCC 14685</strain>
    </source>
</reference>
<feature type="transmembrane region" description="Helical" evidence="6">
    <location>
        <begin position="72"/>
        <end position="97"/>
    </location>
</feature>